<dbReference type="Proteomes" id="UP000248544">
    <property type="component" value="Unassembled WGS sequence"/>
</dbReference>
<keyword evidence="1" id="KW-0175">Coiled coil</keyword>
<proteinExistence type="predicted"/>
<dbReference type="EMBL" id="POUA01000028">
    <property type="protein sequence ID" value="PZG53121.1"/>
    <property type="molecule type" value="Genomic_DNA"/>
</dbReference>
<accession>A0A2W2GXG1</accession>
<dbReference type="RefSeq" id="WP_111166084.1">
    <property type="nucleotide sequence ID" value="NZ_POUA01000028.1"/>
</dbReference>
<sequence>MDDNSVDLGRVLTRVTNQRNTALDEAAAAMAKIEELREENAGLRAEVERLKRGDTAPTVVSGSVES</sequence>
<protein>
    <submittedName>
        <fullName evidence="2">Uncharacterized protein</fullName>
    </submittedName>
</protein>
<feature type="coiled-coil region" evidence="1">
    <location>
        <begin position="19"/>
        <end position="53"/>
    </location>
</feature>
<reference evidence="2 3" key="1">
    <citation type="submission" date="2018-01" db="EMBL/GenBank/DDBJ databases">
        <title>Draft genome sequence of Sphaerisporangium sp. 7K107.</title>
        <authorList>
            <person name="Sahin N."/>
            <person name="Saygin H."/>
            <person name="Ay H."/>
        </authorList>
    </citation>
    <scope>NUCLEOTIDE SEQUENCE [LARGE SCALE GENOMIC DNA]</scope>
    <source>
        <strain evidence="2 3">7K107</strain>
    </source>
</reference>
<keyword evidence="3" id="KW-1185">Reference proteome</keyword>
<evidence type="ECO:0000313" key="3">
    <source>
        <dbReference type="Proteomes" id="UP000248544"/>
    </source>
</evidence>
<name>A0A2W2GXG1_9ACTN</name>
<gene>
    <name evidence="2" type="ORF">C1I98_06070</name>
</gene>
<dbReference type="AlphaFoldDB" id="A0A2W2GXG1"/>
<comment type="caution">
    <text evidence="2">The sequence shown here is derived from an EMBL/GenBank/DDBJ whole genome shotgun (WGS) entry which is preliminary data.</text>
</comment>
<evidence type="ECO:0000313" key="2">
    <source>
        <dbReference type="EMBL" id="PZG53121.1"/>
    </source>
</evidence>
<evidence type="ECO:0000256" key="1">
    <source>
        <dbReference type="SAM" id="Coils"/>
    </source>
</evidence>
<organism evidence="2 3">
    <name type="scientific">Spongiactinospora gelatinilytica</name>
    <dbReference type="NCBI Taxonomy" id="2666298"/>
    <lineage>
        <taxon>Bacteria</taxon>
        <taxon>Bacillati</taxon>
        <taxon>Actinomycetota</taxon>
        <taxon>Actinomycetes</taxon>
        <taxon>Streptosporangiales</taxon>
        <taxon>Streptosporangiaceae</taxon>
        <taxon>Spongiactinospora</taxon>
    </lineage>
</organism>